<accession>A0ABX5LS66</accession>
<dbReference type="RefSeq" id="WP_110189117.1">
    <property type="nucleotide sequence ID" value="NZ_CP177354.1"/>
</dbReference>
<comment type="caution">
    <text evidence="1">The sequence shown here is derived from an EMBL/GenBank/DDBJ whole genome shotgun (WGS) entry which is preliminary data.</text>
</comment>
<dbReference type="NCBIfam" id="NF003501">
    <property type="entry name" value="PRK05170.1-5"/>
    <property type="match status" value="1"/>
</dbReference>
<dbReference type="PANTHER" id="PTHR37421">
    <property type="entry name" value="UPF0260 PROTEIN YCGN"/>
    <property type="match status" value="1"/>
</dbReference>
<organism evidence="1 2">
    <name type="scientific">Pokkaliibacter plantistimulans</name>
    <dbReference type="NCBI Taxonomy" id="1635171"/>
    <lineage>
        <taxon>Bacteria</taxon>
        <taxon>Pseudomonadati</taxon>
        <taxon>Pseudomonadota</taxon>
        <taxon>Gammaproteobacteria</taxon>
        <taxon>Oceanospirillales</taxon>
        <taxon>Balneatrichaceae</taxon>
        <taxon>Pokkaliibacter</taxon>
    </lineage>
</organism>
<dbReference type="PIRSF" id="PIRSF006173">
    <property type="entry name" value="UCP006173"/>
    <property type="match status" value="1"/>
</dbReference>
<gene>
    <name evidence="1" type="ORF">WH50_20265</name>
</gene>
<dbReference type="InterPro" id="IPR008228">
    <property type="entry name" value="UCP006173"/>
</dbReference>
<dbReference type="NCBIfam" id="NF003507">
    <property type="entry name" value="PRK05170.2-5"/>
    <property type="match status" value="1"/>
</dbReference>
<proteinExistence type="predicted"/>
<protein>
    <submittedName>
        <fullName evidence="1">Uncharacterized protein</fullName>
    </submittedName>
</protein>
<evidence type="ECO:0000313" key="1">
    <source>
        <dbReference type="EMBL" id="PXF29484.1"/>
    </source>
</evidence>
<keyword evidence="2" id="KW-1185">Reference proteome</keyword>
<dbReference type="PANTHER" id="PTHR37421:SF1">
    <property type="entry name" value="UPF0260 PROTEIN YCGN"/>
    <property type="match status" value="1"/>
</dbReference>
<dbReference type="EMBL" id="LAPT01000109">
    <property type="protein sequence ID" value="PXF29484.1"/>
    <property type="molecule type" value="Genomic_DNA"/>
</dbReference>
<sequence length="149" mass="17239">MLRERFWDQYSLEELNHDEWEALCDGCGKCCLHKLEDEDTGEIYHTRVACKELDIKSGGCMHYEERLSRVPDCVQMTPELVRSVNWLHPSCAYRRVAEKRGLPDWHPLISGKAATSKTGRIKLKRLAISERVVPVDADWELLIVDITDL</sequence>
<dbReference type="Proteomes" id="UP000248090">
    <property type="component" value="Unassembled WGS sequence"/>
</dbReference>
<dbReference type="InterPro" id="IPR005358">
    <property type="entry name" value="Puta_zinc/iron-chelating_dom"/>
</dbReference>
<evidence type="ECO:0000313" key="2">
    <source>
        <dbReference type="Proteomes" id="UP000248090"/>
    </source>
</evidence>
<reference evidence="1 2" key="1">
    <citation type="submission" date="2015-03" db="EMBL/GenBank/DDBJ databases">
        <authorList>
            <person name="Krishnan R."/>
            <person name="Midha S."/>
            <person name="Patil P.B."/>
            <person name="Rameshkumar N."/>
        </authorList>
    </citation>
    <scope>NUCLEOTIDE SEQUENCE [LARGE SCALE GENOMIC DNA]</scope>
    <source>
        <strain evidence="1 2">L1E11</strain>
    </source>
</reference>
<dbReference type="Pfam" id="PF03692">
    <property type="entry name" value="CxxCxxCC"/>
    <property type="match status" value="1"/>
</dbReference>
<name>A0ABX5LS66_9GAMM</name>